<keyword evidence="1" id="KW-0812">Transmembrane</keyword>
<dbReference type="AlphaFoldDB" id="A0A4Z0H2V1"/>
<dbReference type="EMBL" id="SRJC01000001">
    <property type="protein sequence ID" value="TGB03736.1"/>
    <property type="molecule type" value="Genomic_DNA"/>
</dbReference>
<reference evidence="2 3" key="1">
    <citation type="journal article" date="2003" name="Int. J. Syst. Evol. Microbiol.">
        <title>Halobacillus salinus sp. nov., isolated from a salt lake on the coast of the East Sea in Korea.</title>
        <authorList>
            <person name="Yoon J.H."/>
            <person name="Kang K.H."/>
            <person name="Park Y.H."/>
        </authorList>
    </citation>
    <scope>NUCLEOTIDE SEQUENCE [LARGE SCALE GENOMIC DNA]</scope>
    <source>
        <strain evidence="2 3">HSL-3</strain>
    </source>
</reference>
<accession>A0A4Z0H2V1</accession>
<feature type="transmembrane region" description="Helical" evidence="1">
    <location>
        <begin position="34"/>
        <end position="52"/>
    </location>
</feature>
<evidence type="ECO:0000313" key="3">
    <source>
        <dbReference type="Proteomes" id="UP000297982"/>
    </source>
</evidence>
<comment type="caution">
    <text evidence="2">The sequence shown here is derived from an EMBL/GenBank/DDBJ whole genome shotgun (WGS) entry which is preliminary data.</text>
</comment>
<name>A0A4Z0H2V1_9BACI</name>
<protein>
    <submittedName>
        <fullName evidence="2">Uncharacterized protein</fullName>
    </submittedName>
</protein>
<dbReference type="RefSeq" id="WP_135326450.1">
    <property type="nucleotide sequence ID" value="NZ_SRJC01000001.1"/>
</dbReference>
<organism evidence="2 3">
    <name type="scientific">Halobacillus salinus</name>
    <dbReference type="NCBI Taxonomy" id="192814"/>
    <lineage>
        <taxon>Bacteria</taxon>
        <taxon>Bacillati</taxon>
        <taxon>Bacillota</taxon>
        <taxon>Bacilli</taxon>
        <taxon>Bacillales</taxon>
        <taxon>Bacillaceae</taxon>
        <taxon>Halobacillus</taxon>
    </lineage>
</organism>
<evidence type="ECO:0000256" key="1">
    <source>
        <dbReference type="SAM" id="Phobius"/>
    </source>
</evidence>
<keyword evidence="3" id="KW-1185">Reference proteome</keyword>
<evidence type="ECO:0000313" key="2">
    <source>
        <dbReference type="EMBL" id="TGB03736.1"/>
    </source>
</evidence>
<feature type="transmembrane region" description="Helical" evidence="1">
    <location>
        <begin position="7"/>
        <end position="28"/>
    </location>
</feature>
<feature type="transmembrane region" description="Helical" evidence="1">
    <location>
        <begin position="59"/>
        <end position="78"/>
    </location>
</feature>
<keyword evidence="1" id="KW-1133">Transmembrane helix</keyword>
<gene>
    <name evidence="2" type="ORF">E4663_01660</name>
</gene>
<sequence>MDKEKLFKTIAITSLVVCLAVWIPNIIFQVASPLWMATFIIAPIGITFSILIKKYWLVVSNVIMLFSFFLFMFAGYLVNFLTDGKP</sequence>
<dbReference type="Proteomes" id="UP000297982">
    <property type="component" value="Unassembled WGS sequence"/>
</dbReference>
<proteinExistence type="predicted"/>
<keyword evidence="1" id="KW-0472">Membrane</keyword>
<dbReference type="STRING" id="192814.GCA_900166575_00630"/>